<dbReference type="AlphaFoldDB" id="A0A1A8LAV6"/>
<reference evidence="2" key="2">
    <citation type="submission" date="2016-06" db="EMBL/GenBank/DDBJ databases">
        <title>The genome of a short-lived fish provides insights into sex chromosome evolution and the genetic control of aging.</title>
        <authorList>
            <person name="Reichwald K."/>
            <person name="Felder M."/>
            <person name="Petzold A."/>
            <person name="Koch P."/>
            <person name="Groth M."/>
            <person name="Platzer M."/>
        </authorList>
    </citation>
    <scope>NUCLEOTIDE SEQUENCE</scope>
    <source>
        <tissue evidence="2">Brain</tissue>
    </source>
</reference>
<gene>
    <name evidence="2" type="primary">Nfu_g_1_016818</name>
</gene>
<reference evidence="2" key="1">
    <citation type="submission" date="2016-05" db="EMBL/GenBank/DDBJ databases">
        <authorList>
            <person name="Lavstsen T."/>
            <person name="Jespersen J.S."/>
        </authorList>
    </citation>
    <scope>NUCLEOTIDE SEQUENCE</scope>
    <source>
        <tissue evidence="2">Brain</tissue>
    </source>
</reference>
<protein>
    <submittedName>
        <fullName evidence="2">Uncharacterized protein</fullName>
    </submittedName>
</protein>
<sequence>IQYLCPPNSRWRHSRAGRDGEAEKIKEVKSGPVHCGPPAGFSVCFCHLSRPFCRGSNLRFGLVLVEKCASWKRRPNVSTSCIL</sequence>
<evidence type="ECO:0000256" key="1">
    <source>
        <dbReference type="SAM" id="MobiDB-lite"/>
    </source>
</evidence>
<feature type="region of interest" description="Disordered" evidence="1">
    <location>
        <begin position="1"/>
        <end position="23"/>
    </location>
</feature>
<feature type="non-terminal residue" evidence="2">
    <location>
        <position position="1"/>
    </location>
</feature>
<name>A0A1A8LAV6_9TELE</name>
<accession>A0A1A8LAV6</accession>
<dbReference type="EMBL" id="HAEF01004251">
    <property type="protein sequence ID" value="SBR41633.1"/>
    <property type="molecule type" value="Transcribed_RNA"/>
</dbReference>
<proteinExistence type="predicted"/>
<feature type="non-terminal residue" evidence="2">
    <location>
        <position position="83"/>
    </location>
</feature>
<evidence type="ECO:0000313" key="2">
    <source>
        <dbReference type="EMBL" id="SBR41633.1"/>
    </source>
</evidence>
<organism evidence="2">
    <name type="scientific">Nothobranchius pienaari</name>
    <dbReference type="NCBI Taxonomy" id="704102"/>
    <lineage>
        <taxon>Eukaryota</taxon>
        <taxon>Metazoa</taxon>
        <taxon>Chordata</taxon>
        <taxon>Craniata</taxon>
        <taxon>Vertebrata</taxon>
        <taxon>Euteleostomi</taxon>
        <taxon>Actinopterygii</taxon>
        <taxon>Neopterygii</taxon>
        <taxon>Teleostei</taxon>
        <taxon>Neoteleostei</taxon>
        <taxon>Acanthomorphata</taxon>
        <taxon>Ovalentaria</taxon>
        <taxon>Atherinomorphae</taxon>
        <taxon>Cyprinodontiformes</taxon>
        <taxon>Nothobranchiidae</taxon>
        <taxon>Nothobranchius</taxon>
    </lineage>
</organism>